<gene>
    <name evidence="2" type="ORF">TJEJU_2035</name>
</gene>
<dbReference type="AlphaFoldDB" id="A0A238UAY6"/>
<name>A0A238UAY6_9FLAO</name>
<evidence type="ECO:0008006" key="4">
    <source>
        <dbReference type="Google" id="ProtNLM"/>
    </source>
</evidence>
<dbReference type="Proteomes" id="UP000215214">
    <property type="component" value="Chromosome TJEJU"/>
</dbReference>
<accession>A0A238UAY6</accession>
<proteinExistence type="predicted"/>
<evidence type="ECO:0000256" key="1">
    <source>
        <dbReference type="SAM" id="SignalP"/>
    </source>
</evidence>
<dbReference type="EMBL" id="LT899436">
    <property type="protein sequence ID" value="SNR15738.1"/>
    <property type="molecule type" value="Genomic_DNA"/>
</dbReference>
<evidence type="ECO:0000313" key="3">
    <source>
        <dbReference type="Proteomes" id="UP000215214"/>
    </source>
</evidence>
<feature type="chain" id="PRO_5012444098" description="Outer membrane protein" evidence="1">
    <location>
        <begin position="23"/>
        <end position="512"/>
    </location>
</feature>
<dbReference type="OrthoDB" id="1195661at2"/>
<sequence>MTNSLLRTLVLFLSLSVHFFYAQDKETHQKKTQLGFAQLDFLSIDMPDINEPNMDFTGIHYNLKLNDWSYAGLGFYGAVGGVRGGFFTLGVNAGINYKFYNNFFVDTGIHFGGGGGAAAPDGGGAFILPHFNLGYDFKHFSISSGWSYVDFFDGGTINSNQFYAAIQIPLNFNHSDFKNRESKYTFDDLKNSDWNTKSNRISLMVHLNNLSVRGDSQFSTGESIKGRTIRLAGFEFISFLDKNWLFFVRADGAFHGIPAGYMDIFLGGGYHVSMNKNKTNIQAKFGIGAGGGGGVDTKGGFLIYPDLSLEQKLFDNFYATINKGFLMSPDAHFLTSTFGVGLKYYVDKEGTTSDFTEPTSFKFKGVQTIVKQDWYIDAARNGNFDLDMHQISLQVNVFLNKYIYAAGQTSFANFGDAGAYAEGIVGLGAESNRFLKDKVSVYGQLLGGAAGGGGISTGQGLIVKPSFGVDVKLLENLSLRGGIGYVKARGGELSSTFANFGINYNISMLTAK</sequence>
<keyword evidence="1" id="KW-0732">Signal</keyword>
<dbReference type="KEGG" id="tje:TJEJU_2035"/>
<protein>
    <recommendedName>
        <fullName evidence="4">Outer membrane protein</fullName>
    </recommendedName>
</protein>
<keyword evidence="3" id="KW-1185">Reference proteome</keyword>
<evidence type="ECO:0000313" key="2">
    <source>
        <dbReference type="EMBL" id="SNR15738.1"/>
    </source>
</evidence>
<reference evidence="2 3" key="1">
    <citation type="submission" date="2017-07" db="EMBL/GenBank/DDBJ databases">
        <authorList>
            <person name="Sun Z.S."/>
            <person name="Albrecht U."/>
            <person name="Echele G."/>
            <person name="Lee C.C."/>
        </authorList>
    </citation>
    <scope>NUCLEOTIDE SEQUENCE [LARGE SCALE GENOMIC DNA]</scope>
    <source>
        <strain evidence="3">type strain: KCTC 22618</strain>
    </source>
</reference>
<feature type="signal peptide" evidence="1">
    <location>
        <begin position="1"/>
        <end position="22"/>
    </location>
</feature>
<organism evidence="2 3">
    <name type="scientific">Tenacibaculum jejuense</name>
    <dbReference type="NCBI Taxonomy" id="584609"/>
    <lineage>
        <taxon>Bacteria</taxon>
        <taxon>Pseudomonadati</taxon>
        <taxon>Bacteroidota</taxon>
        <taxon>Flavobacteriia</taxon>
        <taxon>Flavobacteriales</taxon>
        <taxon>Flavobacteriaceae</taxon>
        <taxon>Tenacibaculum</taxon>
    </lineage>
</organism>